<feature type="transmembrane region" description="Helical" evidence="6">
    <location>
        <begin position="86"/>
        <end position="106"/>
    </location>
</feature>
<comment type="similarity">
    <text evidence="2">Belongs to the amino acid/polyamine transporter 2 family.</text>
</comment>
<comment type="caution">
    <text evidence="8">The sequence shown here is derived from an EMBL/GenBank/DDBJ whole genome shotgun (WGS) entry which is preliminary data.</text>
</comment>
<feature type="transmembrane region" description="Helical" evidence="6">
    <location>
        <begin position="346"/>
        <end position="368"/>
    </location>
</feature>
<keyword evidence="3 6" id="KW-0812">Transmembrane</keyword>
<feature type="transmembrane region" description="Helical" evidence="6">
    <location>
        <begin position="388"/>
        <end position="406"/>
    </location>
</feature>
<keyword evidence="9" id="KW-1185">Reference proteome</keyword>
<evidence type="ECO:0000256" key="1">
    <source>
        <dbReference type="ARBA" id="ARBA00004141"/>
    </source>
</evidence>
<feature type="transmembrane region" description="Helical" evidence="6">
    <location>
        <begin position="418"/>
        <end position="440"/>
    </location>
</feature>
<name>A0AAD3YBR7_9TREE</name>
<comment type="subcellular location">
    <subcellularLocation>
        <location evidence="1">Membrane</location>
        <topology evidence="1">Multi-pass membrane protein</topology>
    </subcellularLocation>
</comment>
<dbReference type="PANTHER" id="PTHR22950">
    <property type="entry name" value="AMINO ACID TRANSPORTER"/>
    <property type="match status" value="1"/>
</dbReference>
<dbReference type="Proteomes" id="UP001222932">
    <property type="component" value="Unassembled WGS sequence"/>
</dbReference>
<proteinExistence type="inferred from homology"/>
<evidence type="ECO:0000256" key="2">
    <source>
        <dbReference type="ARBA" id="ARBA00008066"/>
    </source>
</evidence>
<evidence type="ECO:0000256" key="4">
    <source>
        <dbReference type="ARBA" id="ARBA00022989"/>
    </source>
</evidence>
<evidence type="ECO:0000256" key="3">
    <source>
        <dbReference type="ARBA" id="ARBA00022692"/>
    </source>
</evidence>
<dbReference type="AlphaFoldDB" id="A0AAD3YBR7"/>
<evidence type="ECO:0000256" key="5">
    <source>
        <dbReference type="ARBA" id="ARBA00023136"/>
    </source>
</evidence>
<dbReference type="PANTHER" id="PTHR22950:SF8">
    <property type="entry name" value="AMINO ACID TRANSPORTER (EUROFUNG)"/>
    <property type="match status" value="1"/>
</dbReference>
<feature type="transmembrane region" description="Helical" evidence="6">
    <location>
        <begin position="452"/>
        <end position="475"/>
    </location>
</feature>
<feature type="transmembrane region" description="Helical" evidence="6">
    <location>
        <begin position="224"/>
        <end position="244"/>
    </location>
</feature>
<feature type="domain" description="Amino acid transporter transmembrane" evidence="7">
    <location>
        <begin position="81"/>
        <end position="476"/>
    </location>
</feature>
<dbReference type="GO" id="GO:0015179">
    <property type="term" value="F:L-amino acid transmembrane transporter activity"/>
    <property type="evidence" value="ECO:0007669"/>
    <property type="project" value="TreeGrafter"/>
</dbReference>
<accession>A0AAD3YBR7</accession>
<evidence type="ECO:0000259" key="7">
    <source>
        <dbReference type="Pfam" id="PF01490"/>
    </source>
</evidence>
<dbReference type="Pfam" id="PF01490">
    <property type="entry name" value="Aa_trans"/>
    <property type="match status" value="1"/>
</dbReference>
<feature type="transmembrane region" description="Helical" evidence="6">
    <location>
        <begin position="304"/>
        <end position="326"/>
    </location>
</feature>
<gene>
    <name evidence="8" type="primary">AAT20.1</name>
    <name evidence="8" type="ORF">CspeluHIS016_0211350</name>
</gene>
<reference evidence="8" key="1">
    <citation type="journal article" date="2023" name="BMC Genomics">
        <title>Chromosome-level genome assemblies of Cutaneotrichosporon spp. (Trichosporonales, Basidiomycota) reveal imbalanced evolution between nucleotide sequences and chromosome synteny.</title>
        <authorList>
            <person name="Kobayashi Y."/>
            <person name="Kayamori A."/>
            <person name="Aoki K."/>
            <person name="Shiwa Y."/>
            <person name="Matsutani M."/>
            <person name="Fujita N."/>
            <person name="Sugita T."/>
            <person name="Iwasaki W."/>
            <person name="Tanaka N."/>
            <person name="Takashima M."/>
        </authorList>
    </citation>
    <scope>NUCLEOTIDE SEQUENCE</scope>
    <source>
        <strain evidence="8">HIS016</strain>
    </source>
</reference>
<organism evidence="8 9">
    <name type="scientific">Cutaneotrichosporon spelunceum</name>
    <dbReference type="NCBI Taxonomy" id="1672016"/>
    <lineage>
        <taxon>Eukaryota</taxon>
        <taxon>Fungi</taxon>
        <taxon>Dikarya</taxon>
        <taxon>Basidiomycota</taxon>
        <taxon>Agaricomycotina</taxon>
        <taxon>Tremellomycetes</taxon>
        <taxon>Trichosporonales</taxon>
        <taxon>Trichosporonaceae</taxon>
        <taxon>Cutaneotrichosporon</taxon>
    </lineage>
</organism>
<feature type="transmembrane region" description="Helical" evidence="6">
    <location>
        <begin position="160"/>
        <end position="182"/>
    </location>
</feature>
<dbReference type="EMBL" id="BTCM01000002">
    <property type="protein sequence ID" value="GMK56079.1"/>
    <property type="molecule type" value="Genomic_DNA"/>
</dbReference>
<feature type="transmembrane region" description="Helical" evidence="6">
    <location>
        <begin position="112"/>
        <end position="132"/>
    </location>
</feature>
<dbReference type="InterPro" id="IPR013057">
    <property type="entry name" value="AA_transpt_TM"/>
</dbReference>
<keyword evidence="4 6" id="KW-1133">Transmembrane helix</keyword>
<reference evidence="8" key="2">
    <citation type="submission" date="2023-06" db="EMBL/GenBank/DDBJ databases">
        <authorList>
            <person name="Kobayashi Y."/>
            <person name="Kayamori A."/>
            <person name="Aoki K."/>
            <person name="Shiwa Y."/>
            <person name="Fujita N."/>
            <person name="Sugita T."/>
            <person name="Iwasaki W."/>
            <person name="Tanaka N."/>
            <person name="Takashima M."/>
        </authorList>
    </citation>
    <scope>NUCLEOTIDE SEQUENCE</scope>
    <source>
        <strain evidence="8">HIS016</strain>
    </source>
</reference>
<feature type="transmembrane region" description="Helical" evidence="6">
    <location>
        <begin position="264"/>
        <end position="283"/>
    </location>
</feature>
<protein>
    <recommendedName>
        <fullName evidence="7">Amino acid transporter transmembrane domain-containing protein</fullName>
    </recommendedName>
</protein>
<evidence type="ECO:0000313" key="8">
    <source>
        <dbReference type="EMBL" id="GMK56079.1"/>
    </source>
</evidence>
<sequence>MRKDITEAMDEKTAGTGDQLSKDETITAVLEINGYEREGRRSRRGSRLGRRLSAPDFANDIERVQYISEVTEEGEKRFNRLTWKQLVVILIVCAVALGTLSMPLVFAMLGMIGGTILTVGMGCLAIYTSYLIGRVKLRYPQVIHYSDIGRLLLPGRAGEILTKIMQVIFVFFVMLGVAAHFLTGKQAFTTIVGDTSICQLVWSAVTLVLLFVCSLPPSFADMSILGYVDFVSIMAAVLITLVAAGIKAHKLDWETGWSAYPPEGLTFSLGMIAASNVLFAYAFSICQFSFMQEMAVPTDFPKSITVLGSVMITIYTLTGALGYAFIGPNVQGPALLSAGDTVSRVAFGVALPVIFISGAILVTTIGRFIMDHAYKNSIVRYVNTARGWATWISIIIVTLLVAWIVAEAIPVFSSLLSITASLFNSGFTLYLPAIMWFVLLREGGCFSSRKNIALTVLNGFIILCGLVLLGAGTWASVDDIVATYRNGKEMSRPFSCK</sequence>
<feature type="transmembrane region" description="Helical" evidence="6">
    <location>
        <begin position="188"/>
        <end position="212"/>
    </location>
</feature>
<evidence type="ECO:0000256" key="6">
    <source>
        <dbReference type="SAM" id="Phobius"/>
    </source>
</evidence>
<keyword evidence="5 6" id="KW-0472">Membrane</keyword>
<evidence type="ECO:0000313" key="9">
    <source>
        <dbReference type="Proteomes" id="UP001222932"/>
    </source>
</evidence>
<dbReference type="GO" id="GO:0016020">
    <property type="term" value="C:membrane"/>
    <property type="evidence" value="ECO:0007669"/>
    <property type="project" value="UniProtKB-SubCell"/>
</dbReference>